<organism evidence="5 6">
    <name type="scientific">Alternaria panax</name>
    <dbReference type="NCBI Taxonomy" id="48097"/>
    <lineage>
        <taxon>Eukaryota</taxon>
        <taxon>Fungi</taxon>
        <taxon>Dikarya</taxon>
        <taxon>Ascomycota</taxon>
        <taxon>Pezizomycotina</taxon>
        <taxon>Dothideomycetes</taxon>
        <taxon>Pleosporomycetidae</taxon>
        <taxon>Pleosporales</taxon>
        <taxon>Pleosporineae</taxon>
        <taxon>Pleosporaceae</taxon>
        <taxon>Alternaria</taxon>
        <taxon>Alternaria sect. Panax</taxon>
    </lineage>
</organism>
<dbReference type="Gene3D" id="3.40.50.10860">
    <property type="entry name" value="Leucine Dehydrogenase, chain A, domain 1"/>
    <property type="match status" value="1"/>
</dbReference>
<dbReference type="Pfam" id="PF02812">
    <property type="entry name" value="ELFV_dehydrog_N"/>
    <property type="match status" value="1"/>
</dbReference>
<dbReference type="GO" id="GO:0006537">
    <property type="term" value="P:glutamate biosynthetic process"/>
    <property type="evidence" value="ECO:0007669"/>
    <property type="project" value="TreeGrafter"/>
</dbReference>
<dbReference type="EC" id="1.4.1.4" evidence="2"/>
<dbReference type="Proteomes" id="UP001199106">
    <property type="component" value="Unassembled WGS sequence"/>
</dbReference>
<dbReference type="PANTHER" id="PTHR43571">
    <property type="entry name" value="NADP-SPECIFIC GLUTAMATE DEHYDROGENASE 1-RELATED"/>
    <property type="match status" value="1"/>
</dbReference>
<dbReference type="InterPro" id="IPR006097">
    <property type="entry name" value="Glu/Leu/Phe/Val/Trp_DH_dimer"/>
</dbReference>
<dbReference type="PANTHER" id="PTHR43571:SF1">
    <property type="entry name" value="NADP-SPECIFIC GLUTAMATE DEHYDROGENASE 1-RELATED"/>
    <property type="match status" value="1"/>
</dbReference>
<evidence type="ECO:0000256" key="3">
    <source>
        <dbReference type="ARBA" id="ARBA00023002"/>
    </source>
</evidence>
<sequence>MAFFEPEFDQAYSDLASSLENSTVLKHHPKYRDALKVFAIPERTIQSRVVWEDDNNCVRVDHGYRVQFNSALGPYKGGLRFHPSVSLSVLNFLSLEQTLKNALTGLNLGGAKGGSDFDPKGKSDNEIRRFCMSFMRELSKYIGADTDVPAGDVGCTRREVGWMFGAYKAATARWEGCITNKGSAFGGSLMKLEATGFGLVHG</sequence>
<protein>
    <recommendedName>
        <fullName evidence="2">glutamate dehydrogenase (NADP(+))</fullName>
        <ecNumber evidence="2">1.4.1.4</ecNumber>
    </recommendedName>
</protein>
<accession>A0AAD4IFL9</accession>
<feature type="domain" description="Glutamate/phenylalanine/leucine/valine/L-tryptophan dehydrogenase dimerisation" evidence="4">
    <location>
        <begin position="41"/>
        <end position="168"/>
    </location>
</feature>
<dbReference type="GO" id="GO:0004354">
    <property type="term" value="F:glutamate dehydrogenase (NADP+) activity"/>
    <property type="evidence" value="ECO:0007669"/>
    <property type="project" value="UniProtKB-EC"/>
</dbReference>
<dbReference type="PRINTS" id="PR00082">
    <property type="entry name" value="GLFDHDRGNASE"/>
</dbReference>
<dbReference type="InterPro" id="IPR050724">
    <property type="entry name" value="Glu_Leu_Phe_Val_DH"/>
</dbReference>
<dbReference type="PROSITE" id="PS00074">
    <property type="entry name" value="GLFV_DEHYDROGENASE"/>
    <property type="match status" value="1"/>
</dbReference>
<reference evidence="5" key="1">
    <citation type="submission" date="2021-07" db="EMBL/GenBank/DDBJ databases">
        <title>Genome Resource of American Ginseng Black Spot Pathogen Alternaria panax.</title>
        <authorList>
            <person name="Qiu C."/>
            <person name="Wang W."/>
            <person name="Liu Z."/>
        </authorList>
    </citation>
    <scope>NUCLEOTIDE SEQUENCE</scope>
    <source>
        <strain evidence="5">BNCC115425</strain>
    </source>
</reference>
<dbReference type="SUPFAM" id="SSF53223">
    <property type="entry name" value="Aminoacid dehydrogenase-like, N-terminal domain"/>
    <property type="match status" value="1"/>
</dbReference>
<dbReference type="EMBL" id="JAANER010000002">
    <property type="protein sequence ID" value="KAG9193917.1"/>
    <property type="molecule type" value="Genomic_DNA"/>
</dbReference>
<evidence type="ECO:0000313" key="6">
    <source>
        <dbReference type="Proteomes" id="UP001199106"/>
    </source>
</evidence>
<evidence type="ECO:0000256" key="1">
    <source>
        <dbReference type="ARBA" id="ARBA00006382"/>
    </source>
</evidence>
<dbReference type="InterPro" id="IPR006095">
    <property type="entry name" value="Glu/Leu/Phe/Val/Trp_DH"/>
</dbReference>
<comment type="similarity">
    <text evidence="1">Belongs to the Glu/Leu/Phe/Val dehydrogenases family.</text>
</comment>
<keyword evidence="3 5" id="KW-0560">Oxidoreductase</keyword>
<keyword evidence="6" id="KW-1185">Reference proteome</keyword>
<name>A0AAD4IFL9_9PLEO</name>
<comment type="caution">
    <text evidence="5">The sequence shown here is derived from an EMBL/GenBank/DDBJ whole genome shotgun (WGS) entry which is preliminary data.</text>
</comment>
<dbReference type="InterPro" id="IPR046346">
    <property type="entry name" value="Aminoacid_DH-like_N_sf"/>
</dbReference>
<dbReference type="AlphaFoldDB" id="A0AAD4IFL9"/>
<evidence type="ECO:0000313" key="5">
    <source>
        <dbReference type="EMBL" id="KAG9193917.1"/>
    </source>
</evidence>
<evidence type="ECO:0000256" key="2">
    <source>
        <dbReference type="ARBA" id="ARBA00012907"/>
    </source>
</evidence>
<proteinExistence type="inferred from homology"/>
<dbReference type="FunFam" id="3.40.50.10860:FF:000002">
    <property type="entry name" value="Glutamate dehydrogenase"/>
    <property type="match status" value="1"/>
</dbReference>
<dbReference type="InterPro" id="IPR033524">
    <property type="entry name" value="Glu/Leu/Phe/Val_DH_AS"/>
</dbReference>
<gene>
    <name evidence="5" type="ORF">G6011_03952</name>
</gene>
<evidence type="ECO:0000259" key="4">
    <source>
        <dbReference type="Pfam" id="PF02812"/>
    </source>
</evidence>
<dbReference type="GO" id="GO:0005829">
    <property type="term" value="C:cytosol"/>
    <property type="evidence" value="ECO:0007669"/>
    <property type="project" value="TreeGrafter"/>
</dbReference>